<feature type="transmembrane region" description="Helical" evidence="2">
    <location>
        <begin position="21"/>
        <end position="45"/>
    </location>
</feature>
<evidence type="ECO:0000256" key="2">
    <source>
        <dbReference type="SAM" id="Phobius"/>
    </source>
</evidence>
<proteinExistence type="predicted"/>
<dbReference type="RefSeq" id="WP_204039672.1">
    <property type="nucleotide sequence ID" value="NZ_BOOA01000006.1"/>
</dbReference>
<organism evidence="3 4">
    <name type="scientific">Acrocarpospora phusangensis</name>
    <dbReference type="NCBI Taxonomy" id="1070424"/>
    <lineage>
        <taxon>Bacteria</taxon>
        <taxon>Bacillati</taxon>
        <taxon>Actinomycetota</taxon>
        <taxon>Actinomycetes</taxon>
        <taxon>Streptosporangiales</taxon>
        <taxon>Streptosporangiaceae</taxon>
        <taxon>Acrocarpospora</taxon>
    </lineage>
</organism>
<protein>
    <submittedName>
        <fullName evidence="3">Uncharacterized protein</fullName>
    </submittedName>
</protein>
<keyword evidence="2" id="KW-1133">Transmembrane helix</keyword>
<dbReference type="EMBL" id="BOOA01000006">
    <property type="protein sequence ID" value="GIH22839.1"/>
    <property type="molecule type" value="Genomic_DNA"/>
</dbReference>
<evidence type="ECO:0000256" key="1">
    <source>
        <dbReference type="SAM" id="MobiDB-lite"/>
    </source>
</evidence>
<keyword evidence="4" id="KW-1185">Reference proteome</keyword>
<evidence type="ECO:0000313" key="3">
    <source>
        <dbReference type="EMBL" id="GIH22839.1"/>
    </source>
</evidence>
<comment type="caution">
    <text evidence="3">The sequence shown here is derived from an EMBL/GenBank/DDBJ whole genome shotgun (WGS) entry which is preliminary data.</text>
</comment>
<dbReference type="Proteomes" id="UP000640052">
    <property type="component" value="Unassembled WGS sequence"/>
</dbReference>
<gene>
    <name evidence="3" type="ORF">Aph01nite_11490</name>
</gene>
<reference evidence="3" key="1">
    <citation type="submission" date="2021-01" db="EMBL/GenBank/DDBJ databases">
        <title>Whole genome shotgun sequence of Acrocarpospora phusangensis NBRC 108782.</title>
        <authorList>
            <person name="Komaki H."/>
            <person name="Tamura T."/>
        </authorList>
    </citation>
    <scope>NUCLEOTIDE SEQUENCE</scope>
    <source>
        <strain evidence="3">NBRC 108782</strain>
    </source>
</reference>
<name>A0A919Q7W6_9ACTN</name>
<feature type="compositionally biased region" description="Low complexity" evidence="1">
    <location>
        <begin position="62"/>
        <end position="76"/>
    </location>
</feature>
<sequence>MTQPLDREPRRARKRREPSGGVAMVALVVAILALVVAIAAVVLVVERVPQPTTVAQAAVSDSSTAGPAGSIASASPTPSPTPQPQTRAGARAAATRAFAFYSLGNYGKFWDQWTKQSQAVVSRSEYIRRFQECPAPAEGLRWSIDDVRVSGSAAKVTASRSILVDQFTFRYQAGRWRYEMTADQRRQYEGQTVDEIVDDQRAKGLCA</sequence>
<dbReference type="AlphaFoldDB" id="A0A919Q7W6"/>
<keyword evidence="2" id="KW-0812">Transmembrane</keyword>
<feature type="region of interest" description="Disordered" evidence="1">
    <location>
        <begin position="58"/>
        <end position="89"/>
    </location>
</feature>
<evidence type="ECO:0000313" key="4">
    <source>
        <dbReference type="Proteomes" id="UP000640052"/>
    </source>
</evidence>
<accession>A0A919Q7W6</accession>
<keyword evidence="2" id="KW-0472">Membrane</keyword>